<dbReference type="Pfam" id="PF00059">
    <property type="entry name" value="Lectin_C"/>
    <property type="match status" value="3"/>
</dbReference>
<dbReference type="RefSeq" id="XP_029001266.1">
    <property type="nucleotide sequence ID" value="XM_029145433.3"/>
</dbReference>
<dbReference type="PROSITE" id="PS50041">
    <property type="entry name" value="C_TYPE_LECTIN_2"/>
    <property type="match status" value="3"/>
</dbReference>
<dbReference type="InterPro" id="IPR001304">
    <property type="entry name" value="C-type_lectin-like"/>
</dbReference>
<evidence type="ECO:0000259" key="1">
    <source>
        <dbReference type="PROSITE" id="PS50041"/>
    </source>
</evidence>
<dbReference type="CDD" id="cd00037">
    <property type="entry name" value="CLECT"/>
    <property type="match status" value="1"/>
</dbReference>
<proteinExistence type="predicted"/>
<protein>
    <submittedName>
        <fullName evidence="3">Uncharacterized protein LOC114852791 isoform X1</fullName>
    </submittedName>
</protein>
<feature type="domain" description="C-type lectin" evidence="1">
    <location>
        <begin position="54"/>
        <end position="150"/>
    </location>
</feature>
<dbReference type="GeneID" id="114852791"/>
<accession>A0A6P7M2P4</accession>
<evidence type="ECO:0000313" key="2">
    <source>
        <dbReference type="Proteomes" id="UP000515150"/>
    </source>
</evidence>
<dbReference type="Proteomes" id="UP000515150">
    <property type="component" value="Chromosome 3"/>
</dbReference>
<dbReference type="KEGG" id="bspl:114852791"/>
<evidence type="ECO:0000313" key="3">
    <source>
        <dbReference type="RefSeq" id="XP_029001266.1"/>
    </source>
</evidence>
<sequence>MSSGVNMKLCIRKAAMETRSSLPELFLLLLVSTSASGLGSVLVRRRFEIPGYSSWTTSQTFCRSSSWYKDLVTLHTRSDEDSLNLQPFYVWVGLQKGLLNNWTWINGQALNTSRLPIGNTLLGDSCAYYSYMDNKFYVGICDSFYFFLCSKLNASNVYEYTFINQSKTWSDARLYCQNGLGDLGVSEDDLQLKKAVYQQDYPAWIGLYRDGATWSWSAGLSEYRNWAPNEPGNNGDCVAISSVSKTMTTQNCSARYPFICFVDNLLLVKENRTWEEALEYCKELNAQLVSVQPEDYTYISDRAMEADTDEVWTGLRFLAGSWFWTNGASLQLPELPLCPLGEQHCGAFSRENGNSLATSDCSATKNFLCYSSW</sequence>
<feature type="domain" description="C-type lectin" evidence="1">
    <location>
        <begin position="256"/>
        <end position="370"/>
    </location>
</feature>
<dbReference type="OrthoDB" id="8916154at2759"/>
<dbReference type="InterPro" id="IPR016186">
    <property type="entry name" value="C-type_lectin-like/link_sf"/>
</dbReference>
<dbReference type="SMART" id="SM00034">
    <property type="entry name" value="CLECT"/>
    <property type="match status" value="3"/>
</dbReference>
<dbReference type="InParanoid" id="A0A6P7M2P4"/>
<dbReference type="PANTHER" id="PTHR45784:SF3">
    <property type="entry name" value="C-TYPE LECTIN DOMAIN FAMILY 4 MEMBER K-LIKE-RELATED"/>
    <property type="match status" value="1"/>
</dbReference>
<dbReference type="SUPFAM" id="SSF56436">
    <property type="entry name" value="C-type lectin-like"/>
    <property type="match status" value="3"/>
</dbReference>
<organism evidence="2 3">
    <name type="scientific">Betta splendens</name>
    <name type="common">Siamese fighting fish</name>
    <dbReference type="NCBI Taxonomy" id="158456"/>
    <lineage>
        <taxon>Eukaryota</taxon>
        <taxon>Metazoa</taxon>
        <taxon>Chordata</taxon>
        <taxon>Craniata</taxon>
        <taxon>Vertebrata</taxon>
        <taxon>Euteleostomi</taxon>
        <taxon>Actinopterygii</taxon>
        <taxon>Neopterygii</taxon>
        <taxon>Teleostei</taxon>
        <taxon>Neoteleostei</taxon>
        <taxon>Acanthomorphata</taxon>
        <taxon>Anabantaria</taxon>
        <taxon>Anabantiformes</taxon>
        <taxon>Anabantoidei</taxon>
        <taxon>Osphronemidae</taxon>
        <taxon>Betta</taxon>
    </lineage>
</organism>
<dbReference type="InterPro" id="IPR016187">
    <property type="entry name" value="CTDL_fold"/>
</dbReference>
<feature type="domain" description="C-type lectin" evidence="1">
    <location>
        <begin position="155"/>
        <end position="261"/>
    </location>
</feature>
<dbReference type="PANTHER" id="PTHR45784">
    <property type="entry name" value="C-TYPE LECTIN DOMAIN FAMILY 20 MEMBER A-RELATED"/>
    <property type="match status" value="1"/>
</dbReference>
<keyword evidence="2" id="KW-1185">Reference proteome</keyword>
<name>A0A6P7M2P4_BETSP</name>
<dbReference type="AlphaFoldDB" id="A0A6P7M2P4"/>
<dbReference type="Gene3D" id="3.10.100.10">
    <property type="entry name" value="Mannose-Binding Protein A, subunit A"/>
    <property type="match status" value="3"/>
</dbReference>
<gene>
    <name evidence="3" type="primary">LOC114852791</name>
</gene>
<reference evidence="3" key="1">
    <citation type="submission" date="2025-08" db="UniProtKB">
        <authorList>
            <consortium name="RefSeq"/>
        </authorList>
    </citation>
    <scope>IDENTIFICATION</scope>
</reference>